<dbReference type="Proteomes" id="UP000569914">
    <property type="component" value="Unassembled WGS sequence"/>
</dbReference>
<accession>A0A7Y9I720</accession>
<evidence type="ECO:0000313" key="1">
    <source>
        <dbReference type="EMBL" id="NYE71245.1"/>
    </source>
</evidence>
<name>A0A7Y9I720_9ACTN</name>
<keyword evidence="2" id="KW-1185">Reference proteome</keyword>
<dbReference type="RefSeq" id="WP_179751259.1">
    <property type="nucleotide sequence ID" value="NZ_JACCBU010000001.1"/>
</dbReference>
<reference evidence="1 2" key="1">
    <citation type="submission" date="2020-07" db="EMBL/GenBank/DDBJ databases">
        <title>Sequencing the genomes of 1000 actinobacteria strains.</title>
        <authorList>
            <person name="Klenk H.-P."/>
        </authorList>
    </citation>
    <scope>NUCLEOTIDE SEQUENCE [LARGE SCALE GENOMIC DNA]</scope>
    <source>
        <strain evidence="1 2">DSM 22083</strain>
    </source>
</reference>
<sequence>MSKTARTPIEMMLLAIGDHIIGPNGSRALSTWPARAVASAAALGAGSVRLAPNSRRPRTPRHSPLVRPFRRHLHRPAESIRRHAHRTPSLVGAKPGRNAARAASVPARTLLRQPLRVAGREQRAELVGVAVAEQVESAATAVAGDRSLPDERQLRPI</sequence>
<dbReference type="AlphaFoldDB" id="A0A7Y9I720"/>
<organism evidence="1 2">
    <name type="scientific">Microlunatus parietis</name>
    <dbReference type="NCBI Taxonomy" id="682979"/>
    <lineage>
        <taxon>Bacteria</taxon>
        <taxon>Bacillati</taxon>
        <taxon>Actinomycetota</taxon>
        <taxon>Actinomycetes</taxon>
        <taxon>Propionibacteriales</taxon>
        <taxon>Propionibacteriaceae</taxon>
        <taxon>Microlunatus</taxon>
    </lineage>
</organism>
<dbReference type="EMBL" id="JACCBU010000001">
    <property type="protein sequence ID" value="NYE71245.1"/>
    <property type="molecule type" value="Genomic_DNA"/>
</dbReference>
<evidence type="ECO:0000313" key="2">
    <source>
        <dbReference type="Proteomes" id="UP000569914"/>
    </source>
</evidence>
<gene>
    <name evidence="1" type="ORF">BKA15_002574</name>
</gene>
<proteinExistence type="predicted"/>
<protein>
    <submittedName>
        <fullName evidence="1">Uncharacterized protein</fullName>
    </submittedName>
</protein>
<comment type="caution">
    <text evidence="1">The sequence shown here is derived from an EMBL/GenBank/DDBJ whole genome shotgun (WGS) entry which is preliminary data.</text>
</comment>